<gene>
    <name evidence="4" type="ORF">GGR27_001391</name>
</gene>
<dbReference type="InterPro" id="IPR013783">
    <property type="entry name" value="Ig-like_fold"/>
</dbReference>
<dbReference type="Gene3D" id="2.60.120.430">
    <property type="entry name" value="Galactose-binding lectin"/>
    <property type="match status" value="2"/>
</dbReference>
<protein>
    <recommendedName>
        <fullName evidence="3">Dockerin domain-containing protein</fullName>
    </recommendedName>
</protein>
<keyword evidence="5" id="KW-1185">Reference proteome</keyword>
<organism evidence="4 5">
    <name type="scientific">Neolewinella antarctica</name>
    <dbReference type="NCBI Taxonomy" id="442734"/>
    <lineage>
        <taxon>Bacteria</taxon>
        <taxon>Pseudomonadati</taxon>
        <taxon>Bacteroidota</taxon>
        <taxon>Saprospiria</taxon>
        <taxon>Saprospirales</taxon>
        <taxon>Lewinellaceae</taxon>
        <taxon>Neolewinella</taxon>
    </lineage>
</organism>
<dbReference type="SUPFAM" id="SSF49785">
    <property type="entry name" value="Galactose-binding domain-like"/>
    <property type="match status" value="2"/>
</dbReference>
<dbReference type="SUPFAM" id="SSF63446">
    <property type="entry name" value="Type I dockerin domain"/>
    <property type="match status" value="1"/>
</dbReference>
<dbReference type="Gene3D" id="2.120.10.80">
    <property type="entry name" value="Kelch-type beta propeller"/>
    <property type="match status" value="1"/>
</dbReference>
<dbReference type="InterPro" id="IPR036439">
    <property type="entry name" value="Dockerin_dom_sf"/>
</dbReference>
<dbReference type="SMART" id="SM00612">
    <property type="entry name" value="Kelch"/>
    <property type="match status" value="4"/>
</dbReference>
<dbReference type="SUPFAM" id="SSF117281">
    <property type="entry name" value="Kelch motif"/>
    <property type="match status" value="1"/>
</dbReference>
<dbReference type="PROSITE" id="PS51766">
    <property type="entry name" value="DOCKERIN"/>
    <property type="match status" value="1"/>
</dbReference>
<reference evidence="4 5" key="1">
    <citation type="submission" date="2020-03" db="EMBL/GenBank/DDBJ databases">
        <title>Genomic Encyclopedia of Type Strains, Phase IV (KMG-IV): sequencing the most valuable type-strain genomes for metagenomic binning, comparative biology and taxonomic classification.</title>
        <authorList>
            <person name="Goeker M."/>
        </authorList>
    </citation>
    <scope>NUCLEOTIDE SEQUENCE [LARGE SCALE GENOMIC DNA]</scope>
    <source>
        <strain evidence="4 5">DSM 105096</strain>
    </source>
</reference>
<proteinExistence type="predicted"/>
<comment type="caution">
    <text evidence="4">The sequence shown here is derived from an EMBL/GenBank/DDBJ whole genome shotgun (WGS) entry which is preliminary data.</text>
</comment>
<dbReference type="PANTHER" id="PTHR46375:SF3">
    <property type="entry name" value="KELCH REPEAT AND BTB DOMAIN-CONTAINING PROTEIN 13"/>
    <property type="match status" value="1"/>
</dbReference>
<evidence type="ECO:0000256" key="1">
    <source>
        <dbReference type="ARBA" id="ARBA00022441"/>
    </source>
</evidence>
<dbReference type="EMBL" id="JAATJH010000002">
    <property type="protein sequence ID" value="NJC25892.1"/>
    <property type="molecule type" value="Genomic_DNA"/>
</dbReference>
<dbReference type="InterPro" id="IPR021720">
    <property type="entry name" value="Malectin_dom"/>
</dbReference>
<dbReference type="RefSeq" id="WP_168036661.1">
    <property type="nucleotide sequence ID" value="NZ_JAATJH010000002.1"/>
</dbReference>
<evidence type="ECO:0000259" key="3">
    <source>
        <dbReference type="PROSITE" id="PS51766"/>
    </source>
</evidence>
<keyword evidence="2" id="KW-0677">Repeat</keyword>
<dbReference type="InterPro" id="IPR052392">
    <property type="entry name" value="Kelch-BTB_domain-containing"/>
</dbReference>
<dbReference type="Gene3D" id="2.60.40.4130">
    <property type="match status" value="1"/>
</dbReference>
<dbReference type="InterPro" id="IPR016134">
    <property type="entry name" value="Dockerin_dom"/>
</dbReference>
<accession>A0ABX0XAR9</accession>
<dbReference type="InterPro" id="IPR015919">
    <property type="entry name" value="Cadherin-like_sf"/>
</dbReference>
<dbReference type="InterPro" id="IPR015915">
    <property type="entry name" value="Kelch-typ_b-propeller"/>
</dbReference>
<dbReference type="InterPro" id="IPR006652">
    <property type="entry name" value="Kelch_1"/>
</dbReference>
<evidence type="ECO:0000313" key="5">
    <source>
        <dbReference type="Proteomes" id="UP000770785"/>
    </source>
</evidence>
<evidence type="ECO:0000313" key="4">
    <source>
        <dbReference type="EMBL" id="NJC25892.1"/>
    </source>
</evidence>
<dbReference type="InterPro" id="IPR011042">
    <property type="entry name" value="6-blade_b-propeller_TolB-like"/>
</dbReference>
<evidence type="ECO:0000256" key="2">
    <source>
        <dbReference type="ARBA" id="ARBA00022737"/>
    </source>
</evidence>
<dbReference type="PROSITE" id="PS00018">
    <property type="entry name" value="EF_HAND_1"/>
    <property type="match status" value="1"/>
</dbReference>
<dbReference type="PANTHER" id="PTHR46375">
    <property type="entry name" value="KELCH REPEAT AND BTB DOMAIN-CONTAINING PROTEIN 13-RELATED"/>
    <property type="match status" value="1"/>
</dbReference>
<feature type="domain" description="Dockerin" evidence="3">
    <location>
        <begin position="2290"/>
        <end position="2351"/>
    </location>
</feature>
<dbReference type="Gene3D" id="2.120.10.30">
    <property type="entry name" value="TolB, C-terminal domain"/>
    <property type="match status" value="1"/>
</dbReference>
<dbReference type="InterPro" id="IPR056737">
    <property type="entry name" value="Beta-prop_ATRN-MKLN-like"/>
</dbReference>
<dbReference type="InterPro" id="IPR018247">
    <property type="entry name" value="EF_Hand_1_Ca_BS"/>
</dbReference>
<dbReference type="Pfam" id="PF05345">
    <property type="entry name" value="He_PIG"/>
    <property type="match status" value="2"/>
</dbReference>
<sequence>MNIILPTTTDKTLLCRVLINVRYVLLGFLLFTTPILRGQSFGESNLDFNNIGGVAKGTSLMFGPDGRLYVVGIDGAVDIFSIQRNGPNDYVVLSSEELLDVKNIPNHNDDGLANIGNKREATGLTVAGTAAAPVIYVTSSDSRIGGPSGDQNLDTNSGVITRLTWNGTSWDVVDIVRGLPRSEENHATNGLEFVTVNGTDFLIVCSGGHTNAGSPSDNFAWTTEYALSAAILSVNLTQLENIPPTTDPISSRKFIYDLPTLDDPTRSNANGIIDPDAVGYTGIDINDPWGGNDGLNQAMMVVGGPVQIFSGGYRNSYDLVVTAAGKVFCTDNGANGGWGGLPANEGGGLVTNEYISSEPGSSSQVGGEQVNNQDHLTLITNDIQSYGLGSFYGGHPVPVRANPTGAGLFTNPTVNANTNSVFRTLIYDPDGSRGAGYTDDPSIGLPANWPPVPVSLADAREGDWRGPGTSNPDGDDDVLVTTWGTNTNGIDEYTASNFNGAMQGNLLAGKNGGVLRRVELDANGGLLQLTPSFISNLGGNALGITCNSDVDPFPGTVWVATFNGTIKVLEPQDFVCFEPGEPGYSATGDNDLDGYTNQDEIDNKDAAQTVKEVICNGGNQPNDFDKAAGGTLTSDLNDLDDDNDNIPDANDPFQLGDPTVGGSDAFNLPVINDLLSDNQELKGYLGLGFTGMMNNGAANPNWMDWLDRRDSPSDPNPNDILGGAVGAMTMQMTAGTALGNTNTQEKAFQYGVNVDQSTNTFSVEGRLVNFSDPLQLYGNSAPQNGELGLFIGDGTQSNYIKFVLTAGGSLQALQEINDVPQTPITANVSANRSIVMFFRVNAASGDVTLQYTVDSLSTQTLGTITAQGSILSAIQNPGEPLATGLIGTSSAAGQEVEGTWDYLYVKSAMPFVQQVLPNIEKLVNASAQNINLDEYFSDDNGDDNLTYSVESNTNPTITAGITDGTMTLSFPPTPGIAVFTVRATDNDGLFVEQIFSVTVSEEATPILRIRANGPTLAATDAANPDWLGGLDFGAQSGSFNGMTYTVNTGLLSTQNTAGRSASVPAYVPQALFTNERYDIGAAPEMEWTFGLPDGDYLVRLYMGNGFGGTDQPGERVFDISIEGSVVQNDLDLVATFGHQIAGMLEYPVTLTDGTLNILFEHEVENPLINGIEILAASAPISPPITVTPIPDQNNMEGDLINLTVMAAGGSATENFSFNASGLPPGVQVEPTTGLIFGTITTGASVGSVYNALLTVDKPGSTATTVPIAWTVTAPVQNASWTNQTDDENYTARHECSFVQAGDKFYLFGGRESATTLDVYDYQAKTWSQIATSAPAEFNHFQALEYRGLIWVIGAFKTNNFPNEVPADFVWAYNPATDEWIQGPAVPTDRKRGSAGLVIHNDKFYIIAGNTIGHNGGYIPWFDEFDPATGIWTALADSPRARDHFHAGVIDDKLYLAGGRLSGGPGGTFGPLIAEVDVYDFSTGTWSTVPDLPTPRAAASVAAFEDELYVIGGEIGKDLQGNDIDDAVKTTEAFNAATGTWSTKADLITERHGTQAIVSGNGIHVTAGSNSKGGGGTMKKMEYLGTDDPFGTPLTASQLQVPASANISANGNSNIPVSCAGGNTGIIVTNVTITGPDAASFSLDTPVGFALLAPGVSLDLTVGFAGSTGGQTATLEIDYGNASTATVALTGTGVAPGTVLYRLNTGGPLTATNDVDTMNWSADQAAVTANGTAVTGTPSPHYNLTAPAEDITYGADFTGANNTGYPNELFFTERYSSVVNPDNMQWDFPVENGNYTVNLLFAEIWTGAQTAGTRVFGVSVEGISILDNFDQTAAYGWNTAGVESIPVTVTDGNLDIDFIKGAQNPNLKAIEIISSGTLSANDPPIVMNPGAQFGEEGDVVSLQINATDSDDCGGLSYGATGLPPSLTIDPSSGLITGTLDESVAGIGGGSDGAFIESGGIVVIEMESIETLPGDWKNAATYSTTSSPNINNPAGATGSDFITWQGPQYFGAPGNGVLTYPVEITEPGVYRFQWRNQVGNGTNTTEHNDSWLKIEADAFYGQKGGSIVCPKGSAAGENECVGAAPNGAGNGGWFKIYSSGANNWSWGTNTSDNDPHPIFARFDAPGVYNIQVSARSSSHAIDRMVLSRSDYNGNPQNLNLPESVRSQSGTVGAADGSPYDVVVTVTDSCVPAGSAQTSFTWDVTDQPAASLTLTATSQGRTNASGVHTVELYALDDLNTPLRSYAPIADANGQMTVPVFAPGEYKVLVKRAGYLQRVQELTLNSGNTAVTFDELRAGDLNDDNLVDIQDFSLLANTFLQAGESSDINGDGLTNIQDVSLLTSNFLQAGASLDNN</sequence>
<dbReference type="Proteomes" id="UP000770785">
    <property type="component" value="Unassembled WGS sequence"/>
</dbReference>
<dbReference type="Pfam" id="PF24981">
    <property type="entry name" value="Beta-prop_ATRN-LZTR1"/>
    <property type="match status" value="1"/>
</dbReference>
<dbReference type="SUPFAM" id="SSF49313">
    <property type="entry name" value="Cadherin-like"/>
    <property type="match status" value="1"/>
</dbReference>
<dbReference type="Gene3D" id="2.60.40.10">
    <property type="entry name" value="Immunoglobulins"/>
    <property type="match status" value="3"/>
</dbReference>
<dbReference type="InterPro" id="IPR008979">
    <property type="entry name" value="Galactose-bd-like_sf"/>
</dbReference>
<dbReference type="Pfam" id="PF11721">
    <property type="entry name" value="Malectin"/>
    <property type="match status" value="2"/>
</dbReference>
<name>A0ABX0XAR9_9BACT</name>
<keyword evidence="1" id="KW-0880">Kelch repeat</keyword>